<comment type="caution">
    <text evidence="9">The sequence shown here is derived from an EMBL/GenBank/DDBJ whole genome shotgun (WGS) entry which is preliminary data.</text>
</comment>
<protein>
    <submittedName>
        <fullName evidence="9">Chromate transporter</fullName>
    </submittedName>
</protein>
<dbReference type="RefSeq" id="WP_220115584.1">
    <property type="nucleotide sequence ID" value="NZ_JAHZUY010000002.1"/>
</dbReference>
<keyword evidence="4 8" id="KW-0812">Transmembrane</keyword>
<feature type="transmembrane region" description="Helical" evidence="8">
    <location>
        <begin position="156"/>
        <end position="173"/>
    </location>
</feature>
<feature type="transmembrane region" description="Helical" evidence="8">
    <location>
        <begin position="179"/>
        <end position="196"/>
    </location>
</feature>
<evidence type="ECO:0000256" key="7">
    <source>
        <dbReference type="SAM" id="MobiDB-lite"/>
    </source>
</evidence>
<dbReference type="Proteomes" id="UP001519924">
    <property type="component" value="Unassembled WGS sequence"/>
</dbReference>
<dbReference type="Pfam" id="PF02417">
    <property type="entry name" value="Chromate_transp"/>
    <property type="match status" value="1"/>
</dbReference>
<accession>A0ABS7EXJ2</accession>
<feature type="transmembrane region" description="Helical" evidence="8">
    <location>
        <begin position="27"/>
        <end position="48"/>
    </location>
</feature>
<sequence length="202" mass="20672">MTAPLPDRHPEGHDRPDRPPRPAPGRLAFFLAYLQIGLSGFGGANAWARRVLVEERGWLSEQEYAEYLGLAQILPGPNALNCAVMVGDRFHGAAGAALALLGILGGPLVPLLGIAGLYARYGSEPLVVGALDGLAAAAAGMTIGTALKIATRLRPSLALAAVGACAFAAVGLLRLPLLAVVLALAPLGILAAWAAPQRGPGR</sequence>
<evidence type="ECO:0000256" key="1">
    <source>
        <dbReference type="ARBA" id="ARBA00004651"/>
    </source>
</evidence>
<evidence type="ECO:0000256" key="2">
    <source>
        <dbReference type="ARBA" id="ARBA00005262"/>
    </source>
</evidence>
<evidence type="ECO:0000256" key="6">
    <source>
        <dbReference type="ARBA" id="ARBA00023136"/>
    </source>
</evidence>
<dbReference type="InterPro" id="IPR003370">
    <property type="entry name" value="Chromate_transpt"/>
</dbReference>
<proteinExistence type="inferred from homology"/>
<gene>
    <name evidence="9" type="ORF">K1J50_01095</name>
</gene>
<reference evidence="9 10" key="1">
    <citation type="submission" date="2021-08" db="EMBL/GenBank/DDBJ databases">
        <title>Caldovatus sediminis gen. nov., sp. nov., a moderately thermophilic bacterium isolated from a hot spring.</title>
        <authorList>
            <person name="Hu C.-J."/>
            <person name="Li W.-J."/>
            <person name="Xian W.-D."/>
        </authorList>
    </citation>
    <scope>NUCLEOTIDE SEQUENCE [LARGE SCALE GENOMIC DNA]</scope>
    <source>
        <strain evidence="9 10">SYSU G05006</strain>
    </source>
</reference>
<feature type="transmembrane region" description="Helical" evidence="8">
    <location>
        <begin position="95"/>
        <end position="119"/>
    </location>
</feature>
<keyword evidence="3" id="KW-1003">Cell membrane</keyword>
<comment type="similarity">
    <text evidence="2">Belongs to the chromate ion transporter (CHR) (TC 2.A.51) family.</text>
</comment>
<organism evidence="9 10">
    <name type="scientific">Caldovatus aquaticus</name>
    <dbReference type="NCBI Taxonomy" id="2865671"/>
    <lineage>
        <taxon>Bacteria</taxon>
        <taxon>Pseudomonadati</taxon>
        <taxon>Pseudomonadota</taxon>
        <taxon>Alphaproteobacteria</taxon>
        <taxon>Acetobacterales</taxon>
        <taxon>Roseomonadaceae</taxon>
        <taxon>Caldovatus</taxon>
    </lineage>
</organism>
<name>A0ABS7EXJ2_9PROT</name>
<evidence type="ECO:0000313" key="9">
    <source>
        <dbReference type="EMBL" id="MBW8268077.1"/>
    </source>
</evidence>
<comment type="subcellular location">
    <subcellularLocation>
        <location evidence="1">Cell membrane</location>
        <topology evidence="1">Multi-pass membrane protein</topology>
    </subcellularLocation>
</comment>
<keyword evidence="5 8" id="KW-1133">Transmembrane helix</keyword>
<feature type="compositionally biased region" description="Basic and acidic residues" evidence="7">
    <location>
        <begin position="1"/>
        <end position="20"/>
    </location>
</feature>
<keyword evidence="10" id="KW-1185">Reference proteome</keyword>
<dbReference type="InterPro" id="IPR052518">
    <property type="entry name" value="CHR_Transporter"/>
</dbReference>
<evidence type="ECO:0000256" key="5">
    <source>
        <dbReference type="ARBA" id="ARBA00022989"/>
    </source>
</evidence>
<evidence type="ECO:0000256" key="4">
    <source>
        <dbReference type="ARBA" id="ARBA00022692"/>
    </source>
</evidence>
<dbReference type="PANTHER" id="PTHR43663:SF1">
    <property type="entry name" value="CHROMATE TRANSPORTER"/>
    <property type="match status" value="1"/>
</dbReference>
<dbReference type="PANTHER" id="PTHR43663">
    <property type="entry name" value="CHROMATE TRANSPORT PROTEIN-RELATED"/>
    <property type="match status" value="1"/>
</dbReference>
<evidence type="ECO:0000256" key="8">
    <source>
        <dbReference type="SAM" id="Phobius"/>
    </source>
</evidence>
<feature type="region of interest" description="Disordered" evidence="7">
    <location>
        <begin position="1"/>
        <end position="22"/>
    </location>
</feature>
<evidence type="ECO:0000256" key="3">
    <source>
        <dbReference type="ARBA" id="ARBA00022475"/>
    </source>
</evidence>
<feature type="transmembrane region" description="Helical" evidence="8">
    <location>
        <begin position="125"/>
        <end position="144"/>
    </location>
</feature>
<keyword evidence="6 8" id="KW-0472">Membrane</keyword>
<dbReference type="EMBL" id="JAHZUY010000002">
    <property type="protein sequence ID" value="MBW8268077.1"/>
    <property type="molecule type" value="Genomic_DNA"/>
</dbReference>
<evidence type="ECO:0000313" key="10">
    <source>
        <dbReference type="Proteomes" id="UP001519924"/>
    </source>
</evidence>